<feature type="region of interest" description="Disordered" evidence="5">
    <location>
        <begin position="191"/>
        <end position="211"/>
    </location>
</feature>
<dbReference type="PRINTS" id="PR00065">
    <property type="entry name" value="TEADOMAIN"/>
</dbReference>
<dbReference type="PANTHER" id="PTHR46082">
    <property type="entry name" value="ATP/GTP-BINDING PROTEIN-RELATED"/>
    <property type="match status" value="1"/>
</dbReference>
<evidence type="ECO:0000256" key="3">
    <source>
        <dbReference type="ARBA" id="ARBA00023321"/>
    </source>
</evidence>
<accession>A0A9W9RSN6</accession>
<dbReference type="EMBL" id="JAPZBS010000008">
    <property type="protein sequence ID" value="KAJ5364559.1"/>
    <property type="molecule type" value="Genomic_DNA"/>
</dbReference>
<feature type="compositionally biased region" description="Low complexity" evidence="5">
    <location>
        <begin position="1472"/>
        <end position="1482"/>
    </location>
</feature>
<feature type="compositionally biased region" description="Acidic residues" evidence="5">
    <location>
        <begin position="743"/>
        <end position="755"/>
    </location>
</feature>
<dbReference type="Pfam" id="PF01285">
    <property type="entry name" value="TEA"/>
    <property type="match status" value="1"/>
</dbReference>
<organism evidence="7 8">
    <name type="scientific">Penicillium cataractarum</name>
    <dbReference type="NCBI Taxonomy" id="2100454"/>
    <lineage>
        <taxon>Eukaryota</taxon>
        <taxon>Fungi</taxon>
        <taxon>Dikarya</taxon>
        <taxon>Ascomycota</taxon>
        <taxon>Pezizomycotina</taxon>
        <taxon>Eurotiomycetes</taxon>
        <taxon>Eurotiomycetidae</taxon>
        <taxon>Eurotiales</taxon>
        <taxon>Aspergillaceae</taxon>
        <taxon>Penicillium</taxon>
    </lineage>
</organism>
<reference evidence="7" key="2">
    <citation type="journal article" date="2023" name="IMA Fungus">
        <title>Comparative genomic study of the Penicillium genus elucidates a diverse pangenome and 15 lateral gene transfer events.</title>
        <authorList>
            <person name="Petersen C."/>
            <person name="Sorensen T."/>
            <person name="Nielsen M.R."/>
            <person name="Sondergaard T.E."/>
            <person name="Sorensen J.L."/>
            <person name="Fitzpatrick D.A."/>
            <person name="Frisvad J.C."/>
            <person name="Nielsen K.L."/>
        </authorList>
    </citation>
    <scope>NUCLEOTIDE SEQUENCE</scope>
    <source>
        <strain evidence="7">IBT 29864</strain>
    </source>
</reference>
<proteinExistence type="inferred from homology"/>
<feature type="region of interest" description="Disordered" evidence="5">
    <location>
        <begin position="26"/>
        <end position="86"/>
    </location>
</feature>
<dbReference type="GO" id="GO:0003700">
    <property type="term" value="F:DNA-binding transcription factor activity"/>
    <property type="evidence" value="ECO:0007669"/>
    <property type="project" value="InterPro"/>
</dbReference>
<evidence type="ECO:0000259" key="6">
    <source>
        <dbReference type="PROSITE" id="PS51088"/>
    </source>
</evidence>
<evidence type="ECO:0000313" key="8">
    <source>
        <dbReference type="Proteomes" id="UP001147782"/>
    </source>
</evidence>
<comment type="similarity">
    <text evidence="1">Belongs to the TEC1 family.</text>
</comment>
<feature type="compositionally biased region" description="Polar residues" evidence="5">
    <location>
        <begin position="722"/>
        <end position="738"/>
    </location>
</feature>
<evidence type="ECO:0000256" key="1">
    <source>
        <dbReference type="ARBA" id="ARBA00008421"/>
    </source>
</evidence>
<dbReference type="InterPro" id="IPR035994">
    <property type="entry name" value="Nucleoside_phosphorylase_sf"/>
</dbReference>
<reference evidence="7" key="1">
    <citation type="submission" date="2022-11" db="EMBL/GenBank/DDBJ databases">
        <authorList>
            <person name="Petersen C."/>
        </authorList>
    </citation>
    <scope>NUCLEOTIDE SEQUENCE</scope>
    <source>
        <strain evidence="7">IBT 29864</strain>
    </source>
</reference>
<gene>
    <name evidence="7" type="ORF">N7496_010272</name>
</gene>
<dbReference type="GO" id="GO:0009116">
    <property type="term" value="P:nucleoside metabolic process"/>
    <property type="evidence" value="ECO:0007669"/>
    <property type="project" value="InterPro"/>
</dbReference>
<dbReference type="InterPro" id="IPR053137">
    <property type="entry name" value="NLR-like"/>
</dbReference>
<protein>
    <recommendedName>
        <fullName evidence="6">TEA domain-containing protein</fullName>
    </recommendedName>
</protein>
<dbReference type="Proteomes" id="UP001147782">
    <property type="component" value="Unassembled WGS sequence"/>
</dbReference>
<dbReference type="Gene3D" id="3.40.50.1580">
    <property type="entry name" value="Nucleoside phosphorylase domain"/>
    <property type="match status" value="1"/>
</dbReference>
<evidence type="ECO:0000256" key="4">
    <source>
        <dbReference type="PROSITE-ProRule" id="PRU00505"/>
    </source>
</evidence>
<keyword evidence="2" id="KW-0010">Activator</keyword>
<comment type="caution">
    <text evidence="7">The sequence shown here is derived from an EMBL/GenBank/DDBJ whole genome shotgun (WGS) entry which is preliminary data.</text>
</comment>
<dbReference type="GO" id="GO:0003824">
    <property type="term" value="F:catalytic activity"/>
    <property type="evidence" value="ECO:0007669"/>
    <property type="project" value="InterPro"/>
</dbReference>
<sequence>MESDRQPENVNLPSLERLGLRFLLHLPQETDADAPAPSEITGSGPTLPPPTSTNPPLSSQRYQLKRQRRVQSSVGPSISPRRGRGYLKSQRYLEYRARPRRDVGKDGEVVWSDELEDAFQQALGAHPPMGRKKLTENGKSYGRNELIAEYIYRQTGQRRTRKQVSAHLQLLDSFLHGDPDWEMLVREQPTKHSHDPAQPLGSIWRSSKDSEPSNHYSNHIHAVQCLHFDMWVTTPNTPDRIEDALHVYTRLQGDQGLPSMPSAPPMPLGNIGGWRTHFPHLAALLSSSRGPLGCDIILFEANLELLDDFPPVGSRLEISLELDRVNSIPGIAPMSSMMKDWTCSNYIYKNGQATIQTEHNLPQPHNTTTIKPPFESSWWEKIFTQLTHQKKENGRIGQYDISHDSTRRYFRSLSAVQEIRAREPLGNENNRMAILLWKFRQTRPVEIGTTTWRRLTTSPDAIDVPPLSLDSVLLHQTPPRPVYPHQVLQAHDSLQHPGADHPDSHQPRQHRQQSHTHTSPTPRDVYSQEWDSDESMDLSIENSGAADIAHPLRLTQIGAFTDSGYASTNLDKHGYVQKHFKTPPTHDSLEMTTGQTVYSDTSSIAPLRMESYISLFGEDLFMKLVSWQADAQAMERITEALPELLRVFALKIGHNAPSQIHRDVMVFIHKNRHNIVSNFKERCSHEEEILFEDGTPDSPDSMGMPLDEKWDLWNKHLEEQQDPNPSSPCISEPITDNTHTQEEQEEQAEQDEESNMPELSVYKSFISNVASYEWLLSSLRRELFLAPAKPNIMESIRKKIITSLPSSHRLSRTLSAEAYTVTYVVKWNPLDFLDEQGYQEEPGEALKGVITLTGSSEDAQALSCTQYLCQTWPSTGGHILQLIMDIVRAGPGSRQTCDLPDNTKVAACLTASGFNVEAFGTGDSVAEIGEQFAWLGAALRSSPYELGIAYCTPIISDVHISSASQQASRSQSCPHILGKIDFVFQERERQSTTSNAQCWHNLFRNPVVVTGYPIPWRSETGTGLEIPLNMMAGLARTKRVNSFNKKLFIKGFSTILIPTRQNGPTILWHLMYNIDRSRISYIQHTVPHLEDISIFDLEKARHVLGWCSEARYNAGAAEANYLITPSRLPRPPEGCIYNDIRLFKGQIILGSAFSMGHKDTAIHISRNGYIEKLKSIRRRFFVLWDEEDKRGWLINGASVLLHLLRASLKHDSMDELSTEFLFNPEDLQEASETRRAFSAIKVLANQSNRKLPIYLEKGTYLRLEDRVEELYDTLEKIMDYEVGIATPSSAKSSRPRKYLEGWDFNDLATCRDIFYPRVAKLETIGKGWVDFIRAIHAVTLFGRRFGEVIEPFSTGSCNKWTELPKAMYYLAASVHDLKEIMDMDGDSEASPMVLAHNVIWHNPIAFGSCQCELDGQDEHSDLVQVLLPSAFRKRLPINHEFPLDARGAAIFGHSEYSKWSWKDTGYPEEGESSPPSETSETSEALEIEFHDSGIASDTNSSAQKGSHISAASSSQHPSNDYGETLTRESYTVGIICALQKELRAVRILFDKRHEDLERAVRDTNHYALGRIGRHHVVAACLPSGEYGTNAAADVVSHLTRSFPEVKFCLLVGIGGGVPSRDNDIRLGDVVVSHPTDIHPGVIQYDLGKNMEENKFERTAR</sequence>
<dbReference type="GO" id="GO:0048315">
    <property type="term" value="P:conidium formation"/>
    <property type="evidence" value="ECO:0007669"/>
    <property type="project" value="UniProtKB-KW"/>
</dbReference>
<keyword evidence="8" id="KW-1185">Reference proteome</keyword>
<keyword evidence="3" id="KW-0749">Sporulation</keyword>
<feature type="region of interest" description="Disordered" evidence="5">
    <location>
        <begin position="1462"/>
        <end position="1483"/>
    </location>
</feature>
<name>A0A9W9RSN6_9EURO</name>
<dbReference type="GeneID" id="81442364"/>
<feature type="compositionally biased region" description="Polar residues" evidence="5">
    <location>
        <begin position="1495"/>
        <end position="1518"/>
    </location>
</feature>
<feature type="region of interest" description="Disordered" evidence="5">
    <location>
        <begin position="1495"/>
        <end position="1522"/>
    </location>
</feature>
<dbReference type="PANTHER" id="PTHR46082:SF11">
    <property type="entry name" value="AAA+ ATPASE DOMAIN-CONTAINING PROTEIN-RELATED"/>
    <property type="match status" value="1"/>
</dbReference>
<dbReference type="OrthoDB" id="1658288at2759"/>
<dbReference type="SUPFAM" id="SSF53167">
    <property type="entry name" value="Purine and uridine phosphorylases"/>
    <property type="match status" value="1"/>
</dbReference>
<dbReference type="SMART" id="SM00426">
    <property type="entry name" value="TEA"/>
    <property type="match status" value="1"/>
</dbReference>
<feature type="region of interest" description="Disordered" evidence="5">
    <location>
        <begin position="718"/>
        <end position="756"/>
    </location>
</feature>
<keyword evidence="3" id="KW-0183">Conidiation</keyword>
<dbReference type="Gene3D" id="6.10.20.40">
    <property type="entry name" value="TEA/ATTS domain"/>
    <property type="match status" value="1"/>
</dbReference>
<evidence type="ECO:0000313" key="7">
    <source>
        <dbReference type="EMBL" id="KAJ5364559.1"/>
    </source>
</evidence>
<dbReference type="InterPro" id="IPR000818">
    <property type="entry name" value="TEA/ATTS_dom"/>
</dbReference>
<evidence type="ECO:0000256" key="5">
    <source>
        <dbReference type="SAM" id="MobiDB-lite"/>
    </source>
</evidence>
<dbReference type="InterPro" id="IPR038096">
    <property type="entry name" value="TEA/ATTS_sf"/>
</dbReference>
<feature type="domain" description="TEA" evidence="6">
    <location>
        <begin position="104"/>
        <end position="178"/>
    </location>
</feature>
<feature type="DNA-binding region" description="TEA" evidence="4">
    <location>
        <begin position="104"/>
        <end position="178"/>
    </location>
</feature>
<feature type="region of interest" description="Disordered" evidence="5">
    <location>
        <begin position="493"/>
        <end position="532"/>
    </location>
</feature>
<dbReference type="PROSITE" id="PS51088">
    <property type="entry name" value="TEA_2"/>
    <property type="match status" value="1"/>
</dbReference>
<evidence type="ECO:0000256" key="2">
    <source>
        <dbReference type="ARBA" id="ARBA00023159"/>
    </source>
</evidence>
<dbReference type="RefSeq" id="XP_056552185.1">
    <property type="nucleotide sequence ID" value="XM_056703185.1"/>
</dbReference>